<evidence type="ECO:0000313" key="2">
    <source>
        <dbReference type="Proteomes" id="UP000829398"/>
    </source>
</evidence>
<accession>A0ACB8KB34</accession>
<dbReference type="Proteomes" id="UP000829398">
    <property type="component" value="Chromosome 5"/>
</dbReference>
<keyword evidence="1" id="KW-0489">Methyltransferase</keyword>
<keyword evidence="2" id="KW-1185">Reference proteome</keyword>
<proteinExistence type="predicted"/>
<gene>
    <name evidence="1" type="ORF">KPL71_014325</name>
</gene>
<sequence>MLHGYPSGTVGRSFREEIRNKIEKWQEPSPAKRPKPLPVPDSEPKKMKGGRRLRKMKERYAVTDMRKLANRTQFGVAEESSFVNGLGEGYGMLGQAGSSKIRVFVAQMKLAAKVAKKFKEKHYGSSDATSGRKSRLAFTPVQWLELSIPQAHAQQLGSGSQSICFWLAKRGREKMGCGNKDNLPKSYPMVGGDGTQSFAQNSSYQKGVMDAAKELIHEAITNKLDLNIMGLSHTTGTFHVADLGCSSGPNTFSAMQNIIEAVELKLIQLAEHQDPSALEFQVFFSDQYDNDFNTLFKTLPHSRRYFAAGVPGSFYGRLFPKSCLHFVHSCYALHWLSKVPEEIVDRNSPSWNSDSIHCTGSVKGVAEAYSARFMNDVEAFLNARTQEVVPGGLIVILILAVPDGIPFPKTAAGVLYDVFGSCLIDMAKMGLISEEKVYSFNLPIYHATPKELETLIQRNKYFSIERMEELNHPMRNTPFTAEDYTSNLRPVFEEIIKDHFGNEYVNQIFHNYTIKIAENLSIIEEKTNDIIDLFILLKRIISITD</sequence>
<protein>
    <submittedName>
        <fullName evidence="1">S-adenosylmethionine-dependent methyltransferase</fullName>
    </submittedName>
</protein>
<organism evidence="1 2">
    <name type="scientific">Citrus sinensis</name>
    <name type="common">Sweet orange</name>
    <name type="synonym">Citrus aurantium var. sinensis</name>
    <dbReference type="NCBI Taxonomy" id="2711"/>
    <lineage>
        <taxon>Eukaryota</taxon>
        <taxon>Viridiplantae</taxon>
        <taxon>Streptophyta</taxon>
        <taxon>Embryophyta</taxon>
        <taxon>Tracheophyta</taxon>
        <taxon>Spermatophyta</taxon>
        <taxon>Magnoliopsida</taxon>
        <taxon>eudicotyledons</taxon>
        <taxon>Gunneridae</taxon>
        <taxon>Pentapetalae</taxon>
        <taxon>rosids</taxon>
        <taxon>malvids</taxon>
        <taxon>Sapindales</taxon>
        <taxon>Rutaceae</taxon>
        <taxon>Aurantioideae</taxon>
        <taxon>Citrus</taxon>
    </lineage>
</organism>
<keyword evidence="1" id="KW-0808">Transferase</keyword>
<evidence type="ECO:0000313" key="1">
    <source>
        <dbReference type="EMBL" id="KAH9751509.1"/>
    </source>
</evidence>
<name>A0ACB8KB34_CITSI</name>
<comment type="caution">
    <text evidence="1">The sequence shown here is derived from an EMBL/GenBank/DDBJ whole genome shotgun (WGS) entry which is preliminary data.</text>
</comment>
<dbReference type="EMBL" id="CM039174">
    <property type="protein sequence ID" value="KAH9751509.1"/>
    <property type="molecule type" value="Genomic_DNA"/>
</dbReference>
<reference evidence="2" key="1">
    <citation type="journal article" date="2023" name="Hortic. Res.">
        <title>A chromosome-level phased genome enabling allele-level studies in sweet orange: a case study on citrus Huanglongbing tolerance.</title>
        <authorList>
            <person name="Wu B."/>
            <person name="Yu Q."/>
            <person name="Deng Z."/>
            <person name="Duan Y."/>
            <person name="Luo F."/>
            <person name="Gmitter F. Jr."/>
        </authorList>
    </citation>
    <scope>NUCLEOTIDE SEQUENCE [LARGE SCALE GENOMIC DNA]</scope>
    <source>
        <strain evidence="2">cv. Valencia</strain>
    </source>
</reference>